<evidence type="ECO:0000256" key="1">
    <source>
        <dbReference type="ARBA" id="ARBA00023295"/>
    </source>
</evidence>
<dbReference type="EMBL" id="JAFEJS010000002">
    <property type="protein sequence ID" value="MBT1172427.1"/>
    <property type="molecule type" value="Genomic_DNA"/>
</dbReference>
<comment type="similarity">
    <text evidence="2">Belongs to the glycosyl hydrolase 1 family.</text>
</comment>
<reference evidence="3 4" key="1">
    <citation type="journal article" date="2021" name="Environ. Microbiol.">
        <title>Genetic insights into the dark matter of the mammalian gut microbiota through targeted genome reconstruction.</title>
        <authorList>
            <person name="Lugli G.A."/>
            <person name="Alessandri G."/>
            <person name="Milani C."/>
            <person name="Viappiani A."/>
            <person name="Fontana F."/>
            <person name="Tarracchini C."/>
            <person name="Mancabelli L."/>
            <person name="Argentini C."/>
            <person name="Ruiz L."/>
            <person name="Margolles A."/>
            <person name="van Sinderen D."/>
            <person name="Turroni F."/>
            <person name="Ventura M."/>
        </authorList>
    </citation>
    <scope>NUCLEOTIDE SEQUENCE [LARGE SCALE GENOMIC DNA]</scope>
    <source>
        <strain evidence="3 4">MA2</strain>
    </source>
</reference>
<evidence type="ECO:0000256" key="2">
    <source>
        <dbReference type="RuleBase" id="RU003690"/>
    </source>
</evidence>
<comment type="caution">
    <text evidence="3">The sequence shown here is derived from an EMBL/GenBank/DDBJ whole genome shotgun (WGS) entry which is preliminary data.</text>
</comment>
<dbReference type="PRINTS" id="PR00131">
    <property type="entry name" value="GLHYDRLASE1"/>
</dbReference>
<dbReference type="InterPro" id="IPR033132">
    <property type="entry name" value="GH_1_N_CS"/>
</dbReference>
<dbReference type="Pfam" id="PF00232">
    <property type="entry name" value="Glyco_hydro_1"/>
    <property type="match status" value="1"/>
</dbReference>
<keyword evidence="1" id="KW-0378">Hydrolase</keyword>
<dbReference type="PANTHER" id="PTHR10353:SF122">
    <property type="entry name" value="6-PHOSPHO-BETA-GLUCOSIDASE ASCB-RELATED"/>
    <property type="match status" value="1"/>
</dbReference>
<dbReference type="InterPro" id="IPR017853">
    <property type="entry name" value="GH"/>
</dbReference>
<dbReference type="InterPro" id="IPR001360">
    <property type="entry name" value="Glyco_hydro_1"/>
</dbReference>
<keyword evidence="1" id="KW-0326">Glycosidase</keyword>
<dbReference type="Proteomes" id="UP000773064">
    <property type="component" value="Unassembled WGS sequence"/>
</dbReference>
<protein>
    <submittedName>
        <fullName evidence="3">Family 1 glycosylhydrolase</fullName>
    </submittedName>
</protein>
<proteinExistence type="inferred from homology"/>
<gene>
    <name evidence="3" type="ORF">JS528_03430</name>
</gene>
<dbReference type="SUPFAM" id="SSF51445">
    <property type="entry name" value="(Trans)glycosidases"/>
    <property type="match status" value="1"/>
</dbReference>
<evidence type="ECO:0000313" key="3">
    <source>
        <dbReference type="EMBL" id="MBT1172427.1"/>
    </source>
</evidence>
<name>A0ABS5UNI3_9BIFI</name>
<sequence>MNTIEDPTATDVKHFPEGFLWGGAIAANQAEGAWNVDGKGMSVADVASYRPHLDIKDYVSQWHVGPEDIEKAMATDDVTYYPKRRGIDFYHRYREDIAMLAEMGFKSFRLSIAWTRIFPNGIEEEPNEAGLAYYENVFRCLREHGIEPLVTLSHYEMPLYLVNHYDGWTSREVIGMFVRFAKVCFERYRDLVTYWLTFNEIDSVFRHAFTTVGVVEEKYADKHEAEQAIYQALHHQFVASSLVTKLARRINPDFRIGCMVTKTLNYPETCNPEDVYLAQRENRTNMFYTDVQVLGEYPRHVLNYWRRNDIHVRFEPGDEEILKAYTVDFITFSYYMSMVQSVHAEQREKVGGNLVTGVRNPYLETSDWGWQIDPEGLKIGMIDLYDRYHKPVWVVESGIGAYDTVNEDGSIDDDYRIDYFRRHFKAVAEAIDEGVECMGYLTWACIDIISASTSQMSKRYGFIYVDEDDLGNGTLERRRKKSFDWYRRVIETNGESLYEE</sequence>
<organism evidence="3 4">
    <name type="scientific">Bifidobacterium santillanense</name>
    <dbReference type="NCBI Taxonomy" id="2809028"/>
    <lineage>
        <taxon>Bacteria</taxon>
        <taxon>Bacillati</taxon>
        <taxon>Actinomycetota</taxon>
        <taxon>Actinomycetes</taxon>
        <taxon>Bifidobacteriales</taxon>
        <taxon>Bifidobacteriaceae</taxon>
        <taxon>Bifidobacterium</taxon>
    </lineage>
</organism>
<dbReference type="Gene3D" id="3.20.20.80">
    <property type="entry name" value="Glycosidases"/>
    <property type="match status" value="1"/>
</dbReference>
<accession>A0ABS5UNI3</accession>
<keyword evidence="4" id="KW-1185">Reference proteome</keyword>
<evidence type="ECO:0000313" key="4">
    <source>
        <dbReference type="Proteomes" id="UP000773064"/>
    </source>
</evidence>
<dbReference type="PANTHER" id="PTHR10353">
    <property type="entry name" value="GLYCOSYL HYDROLASE"/>
    <property type="match status" value="1"/>
</dbReference>
<dbReference type="PROSITE" id="PS00653">
    <property type="entry name" value="GLYCOSYL_HYDROL_F1_2"/>
    <property type="match status" value="1"/>
</dbReference>